<dbReference type="GO" id="GO:0009507">
    <property type="term" value="C:chloroplast"/>
    <property type="evidence" value="ECO:0007669"/>
    <property type="project" value="UniProtKB-SubCell"/>
</dbReference>
<sequence>MASAIFLQSSSLSYTFLPLLSRRASHPANLRRFHNFSSTGRLCLSEVLKRPPLMDVSVQAKRGFSSKEIEVASPSDLVFEPPLKIVEYPDPILRAMNKRIDTFDDNLKKLVDEMFDVMYKTDGIGLSAPQVGINVRLMVFNPAGERGVGEEMVLINPRVSKFSKKRVSFEEGCLSFPGINADVVRPESVKVDARDITGARFTVSLSGLPARVFQHEFDHLEGTLFFDRMTEEIVDSIRAELQALEKKYEDKTGIPSPEKVDTRRRLRVVVGFGKS</sequence>
<evidence type="ECO:0000256" key="3">
    <source>
        <dbReference type="ARBA" id="ARBA00010759"/>
    </source>
</evidence>
<comment type="similarity">
    <text evidence="3 12">Belongs to the polypeptide deformylase family.</text>
</comment>
<keyword evidence="10 12" id="KW-0809">Transit peptide</keyword>
<comment type="function">
    <text evidence="12">Removes the formyl group from the N-terminal Met of newly synthesized proteins.</text>
</comment>
<evidence type="ECO:0000313" key="14">
    <source>
        <dbReference type="Proteomes" id="UP000195402"/>
    </source>
</evidence>
<name>A0A200RDD8_MACCD</name>
<comment type="subcellular location">
    <subcellularLocation>
        <location evidence="2 12">Plastid</location>
        <location evidence="2 12">Chloroplast</location>
    </subcellularLocation>
</comment>
<evidence type="ECO:0000256" key="5">
    <source>
        <dbReference type="ARBA" id="ARBA00022528"/>
    </source>
</evidence>
<evidence type="ECO:0000256" key="2">
    <source>
        <dbReference type="ARBA" id="ARBA00004229"/>
    </source>
</evidence>
<dbReference type="CDD" id="cd00487">
    <property type="entry name" value="Pep_deformylase"/>
    <property type="match status" value="1"/>
</dbReference>
<evidence type="ECO:0000256" key="11">
    <source>
        <dbReference type="ARBA" id="ARBA00023004"/>
    </source>
</evidence>
<dbReference type="STRING" id="56857.A0A200RDD8"/>
<dbReference type="GO" id="GO:0046872">
    <property type="term" value="F:metal ion binding"/>
    <property type="evidence" value="ECO:0007669"/>
    <property type="project" value="UniProtKB-KW"/>
</dbReference>
<dbReference type="OrthoDB" id="276063at2759"/>
<keyword evidence="5 12" id="KW-0150">Chloroplast</keyword>
<comment type="caution">
    <text evidence="13">The sequence shown here is derived from an EMBL/GenBank/DDBJ whole genome shotgun (WGS) entry which is preliminary data.</text>
</comment>
<dbReference type="EC" id="3.5.1.88" evidence="4 12"/>
<evidence type="ECO:0000256" key="9">
    <source>
        <dbReference type="ARBA" id="ARBA00022917"/>
    </source>
</evidence>
<comment type="catalytic activity">
    <reaction evidence="12">
        <text>N-terminal N-formyl-L-methionyl-[peptide] + H2O = N-terminal L-methionyl-[peptide] + formate</text>
        <dbReference type="Rhea" id="RHEA:24420"/>
        <dbReference type="Rhea" id="RHEA-COMP:10639"/>
        <dbReference type="Rhea" id="RHEA-COMP:10640"/>
        <dbReference type="ChEBI" id="CHEBI:15377"/>
        <dbReference type="ChEBI" id="CHEBI:15740"/>
        <dbReference type="ChEBI" id="CHEBI:49298"/>
        <dbReference type="ChEBI" id="CHEBI:64731"/>
        <dbReference type="EC" id="3.5.1.88"/>
    </reaction>
</comment>
<dbReference type="InterPro" id="IPR023635">
    <property type="entry name" value="Peptide_deformylase"/>
</dbReference>
<dbReference type="FunFam" id="3.90.45.10:FF:000006">
    <property type="entry name" value="Peptide deformylase"/>
    <property type="match status" value="1"/>
</dbReference>
<dbReference type="OMA" id="CAAWLQP"/>
<evidence type="ECO:0000256" key="4">
    <source>
        <dbReference type="ARBA" id="ARBA00012175"/>
    </source>
</evidence>
<organism evidence="13 14">
    <name type="scientific">Macleaya cordata</name>
    <name type="common">Five-seeded plume-poppy</name>
    <name type="synonym">Bocconia cordata</name>
    <dbReference type="NCBI Taxonomy" id="56857"/>
    <lineage>
        <taxon>Eukaryota</taxon>
        <taxon>Viridiplantae</taxon>
        <taxon>Streptophyta</taxon>
        <taxon>Embryophyta</taxon>
        <taxon>Tracheophyta</taxon>
        <taxon>Spermatophyta</taxon>
        <taxon>Magnoliopsida</taxon>
        <taxon>Ranunculales</taxon>
        <taxon>Papaveraceae</taxon>
        <taxon>Papaveroideae</taxon>
        <taxon>Macleaya</taxon>
    </lineage>
</organism>
<keyword evidence="6 12" id="KW-0934">Plastid</keyword>
<dbReference type="EMBL" id="MVGT01000057">
    <property type="protein sequence ID" value="OVA20732.1"/>
    <property type="molecule type" value="Genomic_DNA"/>
</dbReference>
<keyword evidence="14" id="KW-1185">Reference proteome</keyword>
<reference evidence="13 14" key="1">
    <citation type="journal article" date="2017" name="Mol. Plant">
        <title>The Genome of Medicinal Plant Macleaya cordata Provides New Insights into Benzylisoquinoline Alkaloids Metabolism.</title>
        <authorList>
            <person name="Liu X."/>
            <person name="Liu Y."/>
            <person name="Huang P."/>
            <person name="Ma Y."/>
            <person name="Qing Z."/>
            <person name="Tang Q."/>
            <person name="Cao H."/>
            <person name="Cheng P."/>
            <person name="Zheng Y."/>
            <person name="Yuan Z."/>
            <person name="Zhou Y."/>
            <person name="Liu J."/>
            <person name="Tang Z."/>
            <person name="Zhuo Y."/>
            <person name="Zhang Y."/>
            <person name="Yu L."/>
            <person name="Huang J."/>
            <person name="Yang P."/>
            <person name="Peng Q."/>
            <person name="Zhang J."/>
            <person name="Jiang W."/>
            <person name="Zhang Z."/>
            <person name="Lin K."/>
            <person name="Ro D.K."/>
            <person name="Chen X."/>
            <person name="Xiong X."/>
            <person name="Shang Y."/>
            <person name="Huang S."/>
            <person name="Zeng J."/>
        </authorList>
    </citation>
    <scope>NUCLEOTIDE SEQUENCE [LARGE SCALE GENOMIC DNA]</scope>
    <source>
        <strain evidence="14">cv. BLH2017</strain>
        <tissue evidence="13">Root</tissue>
    </source>
</reference>
<evidence type="ECO:0000256" key="8">
    <source>
        <dbReference type="ARBA" id="ARBA00022801"/>
    </source>
</evidence>
<evidence type="ECO:0000256" key="1">
    <source>
        <dbReference type="ARBA" id="ARBA00001954"/>
    </source>
</evidence>
<dbReference type="Proteomes" id="UP000195402">
    <property type="component" value="Unassembled WGS sequence"/>
</dbReference>
<dbReference type="PANTHER" id="PTHR10458">
    <property type="entry name" value="PEPTIDE DEFORMYLASE"/>
    <property type="match status" value="1"/>
</dbReference>
<dbReference type="PANTHER" id="PTHR10458:SF22">
    <property type="entry name" value="PEPTIDE DEFORMYLASE"/>
    <property type="match status" value="1"/>
</dbReference>
<dbReference type="GO" id="GO:0042586">
    <property type="term" value="F:peptide deformylase activity"/>
    <property type="evidence" value="ECO:0007669"/>
    <property type="project" value="UniProtKB-EC"/>
</dbReference>
<protein>
    <recommendedName>
        <fullName evidence="4 12">Peptide deformylase</fullName>
        <ecNumber evidence="4 12">3.5.1.88</ecNumber>
    </recommendedName>
</protein>
<dbReference type="PRINTS" id="PR01576">
    <property type="entry name" value="PDEFORMYLASE"/>
</dbReference>
<proteinExistence type="inferred from homology"/>
<evidence type="ECO:0000313" key="13">
    <source>
        <dbReference type="EMBL" id="OVA20732.1"/>
    </source>
</evidence>
<comment type="cofactor">
    <cofactor evidence="1">
        <name>Fe(2+)</name>
        <dbReference type="ChEBI" id="CHEBI:29033"/>
    </cofactor>
</comment>
<keyword evidence="11" id="KW-0408">Iron</keyword>
<keyword evidence="8 12" id="KW-0378">Hydrolase</keyword>
<dbReference type="InterPro" id="IPR036821">
    <property type="entry name" value="Peptide_deformylase_sf"/>
</dbReference>
<accession>A0A200RDD8</accession>
<dbReference type="NCBIfam" id="NF001159">
    <property type="entry name" value="PRK00150.1-3"/>
    <property type="match status" value="1"/>
</dbReference>
<dbReference type="Pfam" id="PF01327">
    <property type="entry name" value="Pep_deformylase"/>
    <property type="match status" value="1"/>
</dbReference>
<evidence type="ECO:0000256" key="10">
    <source>
        <dbReference type="ARBA" id="ARBA00022946"/>
    </source>
</evidence>
<dbReference type="GO" id="GO:0006412">
    <property type="term" value="P:translation"/>
    <property type="evidence" value="ECO:0007669"/>
    <property type="project" value="UniProtKB-KW"/>
</dbReference>
<dbReference type="AlphaFoldDB" id="A0A200RDD8"/>
<keyword evidence="9 12" id="KW-0648">Protein biosynthesis</keyword>
<dbReference type="FunCoup" id="A0A200RDD8">
    <property type="interactions" value="753"/>
</dbReference>
<keyword evidence="7 12" id="KW-0479">Metal-binding</keyword>
<evidence type="ECO:0000256" key="12">
    <source>
        <dbReference type="RuleBase" id="RU362111"/>
    </source>
</evidence>
<gene>
    <name evidence="13" type="ORF">BVC80_887g12</name>
</gene>
<dbReference type="Gene3D" id="3.90.45.10">
    <property type="entry name" value="Peptide deformylase"/>
    <property type="match status" value="1"/>
</dbReference>
<dbReference type="HAMAP" id="MF_00163">
    <property type="entry name" value="Pep_deformylase"/>
    <property type="match status" value="1"/>
</dbReference>
<evidence type="ECO:0000256" key="6">
    <source>
        <dbReference type="ARBA" id="ARBA00022640"/>
    </source>
</evidence>
<dbReference type="InParanoid" id="A0A200RDD8"/>
<evidence type="ECO:0000256" key="7">
    <source>
        <dbReference type="ARBA" id="ARBA00022723"/>
    </source>
</evidence>
<dbReference type="SUPFAM" id="SSF56420">
    <property type="entry name" value="Peptide deformylase"/>
    <property type="match status" value="1"/>
</dbReference>
<dbReference type="NCBIfam" id="TIGR00079">
    <property type="entry name" value="pept_deformyl"/>
    <property type="match status" value="1"/>
</dbReference>